<dbReference type="InterPro" id="IPR029063">
    <property type="entry name" value="SAM-dependent_MTases_sf"/>
</dbReference>
<evidence type="ECO:0000313" key="8">
    <source>
        <dbReference type="Proteomes" id="UP000503297"/>
    </source>
</evidence>
<sequence>MKGTGAGVIDDSHRELMERHLDLVIEANRHINLTRITSREEAQLLHIEDSLVGLPELMEAPDGRYADIGTGAGFPGMPLAIVSGRRTTLIDTRAKKMKVLDQIIKQLGLENQVAIHAGRIEEMPERVKTRFAVVTARALSQLSVLMEMASPLLMTGGQLICYKARVSDEELQHARELQETLGMRIERIRSTYLSDGETFRTILVCQKVGKPRIKLPRQNGFAQKRPL</sequence>
<keyword evidence="4 6" id="KW-0808">Transferase</keyword>
<dbReference type="InterPro" id="IPR003682">
    <property type="entry name" value="rRNA_ssu_MeTfrase_G"/>
</dbReference>
<dbReference type="PANTHER" id="PTHR31760:SF0">
    <property type="entry name" value="S-ADENOSYL-L-METHIONINE-DEPENDENT METHYLTRANSFERASES SUPERFAMILY PROTEIN"/>
    <property type="match status" value="1"/>
</dbReference>
<gene>
    <name evidence="6 7" type="primary">rsmG</name>
    <name evidence="7" type="ORF">HLV38_05365</name>
</gene>
<dbReference type="HAMAP" id="MF_00074">
    <property type="entry name" value="16SrRNA_methyltr_G"/>
    <property type="match status" value="1"/>
</dbReference>
<evidence type="ECO:0000256" key="5">
    <source>
        <dbReference type="ARBA" id="ARBA00022691"/>
    </source>
</evidence>
<evidence type="ECO:0000256" key="2">
    <source>
        <dbReference type="ARBA" id="ARBA00022552"/>
    </source>
</evidence>
<dbReference type="GO" id="GO:0005829">
    <property type="term" value="C:cytosol"/>
    <property type="evidence" value="ECO:0007669"/>
    <property type="project" value="TreeGrafter"/>
</dbReference>
<dbReference type="Pfam" id="PF02527">
    <property type="entry name" value="GidB"/>
    <property type="match status" value="1"/>
</dbReference>
<feature type="binding site" evidence="6">
    <location>
        <position position="74"/>
    </location>
    <ligand>
        <name>S-adenosyl-L-methionine</name>
        <dbReference type="ChEBI" id="CHEBI:59789"/>
    </ligand>
</feature>
<dbReference type="Proteomes" id="UP000503297">
    <property type="component" value="Chromosome"/>
</dbReference>
<evidence type="ECO:0000256" key="3">
    <source>
        <dbReference type="ARBA" id="ARBA00022603"/>
    </source>
</evidence>
<dbReference type="Gene3D" id="3.40.50.150">
    <property type="entry name" value="Vaccinia Virus protein VP39"/>
    <property type="match status" value="1"/>
</dbReference>
<reference evidence="8" key="1">
    <citation type="submission" date="2020-05" db="EMBL/GenBank/DDBJ databases">
        <title>Novel species in genus Nocardioides.</title>
        <authorList>
            <person name="Zhang G."/>
        </authorList>
    </citation>
    <scope>NUCLEOTIDE SEQUENCE [LARGE SCALE GENOMIC DNA]</scope>
    <source>
        <strain evidence="8">zg-1050</strain>
    </source>
</reference>
<dbReference type="GO" id="GO:0070043">
    <property type="term" value="F:rRNA (guanine-N7-)-methyltransferase activity"/>
    <property type="evidence" value="ECO:0007669"/>
    <property type="project" value="UniProtKB-UniRule"/>
</dbReference>
<dbReference type="KEGG" id="bwa:HLV38_05365"/>
<comment type="subcellular location">
    <subcellularLocation>
        <location evidence="6">Cytoplasm</location>
    </subcellularLocation>
</comment>
<evidence type="ECO:0000313" key="7">
    <source>
        <dbReference type="EMBL" id="QKF07607.1"/>
    </source>
</evidence>
<comment type="similarity">
    <text evidence="6">Belongs to the methyltransferase superfamily. RNA methyltransferase RsmG family.</text>
</comment>
<proteinExistence type="inferred from homology"/>
<keyword evidence="1 6" id="KW-0963">Cytoplasm</keyword>
<feature type="binding site" evidence="6">
    <location>
        <begin position="120"/>
        <end position="121"/>
    </location>
    <ligand>
        <name>S-adenosyl-L-methionine</name>
        <dbReference type="ChEBI" id="CHEBI:59789"/>
    </ligand>
</feature>
<dbReference type="PIRSF" id="PIRSF003078">
    <property type="entry name" value="GidB"/>
    <property type="match status" value="1"/>
</dbReference>
<keyword evidence="2 6" id="KW-0698">rRNA processing</keyword>
<keyword evidence="5 6" id="KW-0949">S-adenosyl-L-methionine</keyword>
<dbReference type="AlphaFoldDB" id="A0A6M8J225"/>
<dbReference type="PANTHER" id="PTHR31760">
    <property type="entry name" value="S-ADENOSYL-L-METHIONINE-DEPENDENT METHYLTRANSFERASES SUPERFAMILY PROTEIN"/>
    <property type="match status" value="1"/>
</dbReference>
<dbReference type="EC" id="2.1.1.-" evidence="6"/>
<dbReference type="SUPFAM" id="SSF53335">
    <property type="entry name" value="S-adenosyl-L-methionine-dependent methyltransferases"/>
    <property type="match status" value="1"/>
</dbReference>
<keyword evidence="3 6" id="KW-0489">Methyltransferase</keyword>
<evidence type="ECO:0000256" key="4">
    <source>
        <dbReference type="ARBA" id="ARBA00022679"/>
    </source>
</evidence>
<dbReference type="CDD" id="cd02440">
    <property type="entry name" value="AdoMet_MTases"/>
    <property type="match status" value="1"/>
</dbReference>
<keyword evidence="8" id="KW-1185">Reference proteome</keyword>
<feature type="binding site" evidence="6">
    <location>
        <position position="137"/>
    </location>
    <ligand>
        <name>S-adenosyl-L-methionine</name>
        <dbReference type="ChEBI" id="CHEBI:59789"/>
    </ligand>
</feature>
<comment type="function">
    <text evidence="6">Specifically methylates the N7 position of a guanine in 16S rRNA.</text>
</comment>
<dbReference type="NCBIfam" id="TIGR00138">
    <property type="entry name" value="rsmG_gidB"/>
    <property type="match status" value="1"/>
</dbReference>
<evidence type="ECO:0000256" key="1">
    <source>
        <dbReference type="ARBA" id="ARBA00022490"/>
    </source>
</evidence>
<name>A0A6M8J225_9ACTN</name>
<dbReference type="EMBL" id="CP053716">
    <property type="protein sequence ID" value="QKF07607.1"/>
    <property type="molecule type" value="Genomic_DNA"/>
</dbReference>
<organism evidence="7 8">
    <name type="scientific">Berryella wangjianweii</name>
    <dbReference type="NCBI Taxonomy" id="2734634"/>
    <lineage>
        <taxon>Bacteria</taxon>
        <taxon>Bacillati</taxon>
        <taxon>Actinomycetota</taxon>
        <taxon>Coriobacteriia</taxon>
        <taxon>Eggerthellales</taxon>
        <taxon>Eggerthellaceae</taxon>
        <taxon>Berryella</taxon>
    </lineage>
</organism>
<accession>A0A6M8J225</accession>
<evidence type="ECO:0000256" key="6">
    <source>
        <dbReference type="HAMAP-Rule" id="MF_00074"/>
    </source>
</evidence>
<feature type="binding site" evidence="6">
    <location>
        <position position="69"/>
    </location>
    <ligand>
        <name>S-adenosyl-L-methionine</name>
        <dbReference type="ChEBI" id="CHEBI:59789"/>
    </ligand>
</feature>
<protein>
    <recommendedName>
        <fullName evidence="6">Ribosomal RNA small subunit methyltransferase G</fullName>
        <ecNumber evidence="6">2.1.1.-</ecNumber>
    </recommendedName>
    <alternativeName>
        <fullName evidence="6">16S rRNA 7-methylguanosine methyltransferase</fullName>
        <shortName evidence="6">16S rRNA m7G methyltransferase</shortName>
    </alternativeName>
</protein>
<comment type="caution">
    <text evidence="6">Lacks conserved residue(s) required for the propagation of feature annotation.</text>
</comment>